<reference evidence="1 2" key="1">
    <citation type="journal article" date="2023" name="Sci. Data">
        <title>Genome assembly of the Korean intertidal mud-creeper Batillaria attramentaria.</title>
        <authorList>
            <person name="Patra A.K."/>
            <person name="Ho P.T."/>
            <person name="Jun S."/>
            <person name="Lee S.J."/>
            <person name="Kim Y."/>
            <person name="Won Y.J."/>
        </authorList>
    </citation>
    <scope>NUCLEOTIDE SEQUENCE [LARGE SCALE GENOMIC DNA]</scope>
    <source>
        <strain evidence="1">Wonlab-2016</strain>
    </source>
</reference>
<dbReference type="Proteomes" id="UP001519460">
    <property type="component" value="Unassembled WGS sequence"/>
</dbReference>
<protein>
    <submittedName>
        <fullName evidence="1">Uncharacterized protein</fullName>
    </submittedName>
</protein>
<name>A0ABD0M769_9CAEN</name>
<keyword evidence="2" id="KW-1185">Reference proteome</keyword>
<proteinExistence type="predicted"/>
<accession>A0ABD0M769</accession>
<gene>
    <name evidence="1" type="ORF">BaRGS_00001082</name>
</gene>
<organism evidence="1 2">
    <name type="scientific">Batillaria attramentaria</name>
    <dbReference type="NCBI Taxonomy" id="370345"/>
    <lineage>
        <taxon>Eukaryota</taxon>
        <taxon>Metazoa</taxon>
        <taxon>Spiralia</taxon>
        <taxon>Lophotrochozoa</taxon>
        <taxon>Mollusca</taxon>
        <taxon>Gastropoda</taxon>
        <taxon>Caenogastropoda</taxon>
        <taxon>Sorbeoconcha</taxon>
        <taxon>Cerithioidea</taxon>
        <taxon>Batillariidae</taxon>
        <taxon>Batillaria</taxon>
    </lineage>
</organism>
<dbReference type="EMBL" id="JACVVK020000004">
    <property type="protein sequence ID" value="KAK7507147.1"/>
    <property type="molecule type" value="Genomic_DNA"/>
</dbReference>
<evidence type="ECO:0000313" key="2">
    <source>
        <dbReference type="Proteomes" id="UP001519460"/>
    </source>
</evidence>
<evidence type="ECO:0000313" key="1">
    <source>
        <dbReference type="EMBL" id="KAK7507147.1"/>
    </source>
</evidence>
<dbReference type="AlphaFoldDB" id="A0ABD0M769"/>
<sequence length="90" mass="10383">MYTLLHLYPSCQKEEKEQEKITSKGSNKQYLCPIKCENSRSMSTWSATESVLEAWSHESLDDGIMLNTDWPSNSPRTVHSFSPCRRALEQ</sequence>
<comment type="caution">
    <text evidence="1">The sequence shown here is derived from an EMBL/GenBank/DDBJ whole genome shotgun (WGS) entry which is preliminary data.</text>
</comment>